<keyword evidence="2" id="KW-1133">Transmembrane helix</keyword>
<feature type="transmembrane region" description="Helical" evidence="2">
    <location>
        <begin position="82"/>
        <end position="104"/>
    </location>
</feature>
<protein>
    <submittedName>
        <fullName evidence="3">Uncharacterized protein</fullName>
    </submittedName>
</protein>
<evidence type="ECO:0000256" key="2">
    <source>
        <dbReference type="SAM" id="Phobius"/>
    </source>
</evidence>
<feature type="transmembrane region" description="Helical" evidence="2">
    <location>
        <begin position="156"/>
        <end position="181"/>
    </location>
</feature>
<dbReference type="Proteomes" id="UP001303115">
    <property type="component" value="Unassembled WGS sequence"/>
</dbReference>
<feature type="compositionally biased region" description="Polar residues" evidence="1">
    <location>
        <begin position="1"/>
        <end position="10"/>
    </location>
</feature>
<feature type="region of interest" description="Disordered" evidence="1">
    <location>
        <begin position="1"/>
        <end position="23"/>
    </location>
</feature>
<evidence type="ECO:0000313" key="3">
    <source>
        <dbReference type="EMBL" id="KAK4044364.1"/>
    </source>
</evidence>
<comment type="caution">
    <text evidence="3">The sequence shown here is derived from an EMBL/GenBank/DDBJ whole genome shotgun (WGS) entry which is preliminary data.</text>
</comment>
<reference evidence="4" key="1">
    <citation type="journal article" date="2023" name="Mol. Phylogenet. Evol.">
        <title>Genome-scale phylogeny and comparative genomics of the fungal order Sordariales.</title>
        <authorList>
            <person name="Hensen N."/>
            <person name="Bonometti L."/>
            <person name="Westerberg I."/>
            <person name="Brannstrom I.O."/>
            <person name="Guillou S."/>
            <person name="Cros-Aarteil S."/>
            <person name="Calhoun S."/>
            <person name="Haridas S."/>
            <person name="Kuo A."/>
            <person name="Mondo S."/>
            <person name="Pangilinan J."/>
            <person name="Riley R."/>
            <person name="LaButti K."/>
            <person name="Andreopoulos B."/>
            <person name="Lipzen A."/>
            <person name="Chen C."/>
            <person name="Yan M."/>
            <person name="Daum C."/>
            <person name="Ng V."/>
            <person name="Clum A."/>
            <person name="Steindorff A."/>
            <person name="Ohm R.A."/>
            <person name="Martin F."/>
            <person name="Silar P."/>
            <person name="Natvig D.O."/>
            <person name="Lalanne C."/>
            <person name="Gautier V."/>
            <person name="Ament-Velasquez S.L."/>
            <person name="Kruys A."/>
            <person name="Hutchinson M.I."/>
            <person name="Powell A.J."/>
            <person name="Barry K."/>
            <person name="Miller A.N."/>
            <person name="Grigoriev I.V."/>
            <person name="Debuchy R."/>
            <person name="Gladieux P."/>
            <person name="Hiltunen Thoren M."/>
            <person name="Johannesson H."/>
        </authorList>
    </citation>
    <scope>NUCLEOTIDE SEQUENCE [LARGE SCALE GENOMIC DNA]</scope>
    <source>
        <strain evidence="4">CBS 284.82</strain>
    </source>
</reference>
<sequence>MAEQPTSSVPSALAEGSPAMDAERGGCVPRVQTVGHLGVKYNWTQVVGRFFSVLLELGALAFIAWLYSYWRSETTTRVDVLFPSFFPVIVGILADSYEVVSLLFFNRRRAINPVAICFDIALIGSGIFCFLVLGMVDPGSGERRGHWAADMTSAMIFMIVFCIVHAGFIVLAAAGMIHIYFSINKARRDARLAKSQAEMVQFNERREQMRNQPRIA</sequence>
<dbReference type="EMBL" id="MU854319">
    <property type="protein sequence ID" value="KAK4044364.1"/>
    <property type="molecule type" value="Genomic_DNA"/>
</dbReference>
<keyword evidence="2" id="KW-0812">Transmembrane</keyword>
<feature type="transmembrane region" description="Helical" evidence="2">
    <location>
        <begin position="50"/>
        <end position="70"/>
    </location>
</feature>
<name>A0AAN6PNM3_9PEZI</name>
<keyword evidence="4" id="KW-1185">Reference proteome</keyword>
<accession>A0AAN6PNM3</accession>
<evidence type="ECO:0000313" key="4">
    <source>
        <dbReference type="Proteomes" id="UP001303115"/>
    </source>
</evidence>
<gene>
    <name evidence="3" type="ORF">C8A01DRAFT_12262</name>
</gene>
<dbReference type="AlphaFoldDB" id="A0AAN6PNM3"/>
<feature type="transmembrane region" description="Helical" evidence="2">
    <location>
        <begin position="116"/>
        <end position="136"/>
    </location>
</feature>
<organism evidence="3 4">
    <name type="scientific">Parachaetomium inaequale</name>
    <dbReference type="NCBI Taxonomy" id="2588326"/>
    <lineage>
        <taxon>Eukaryota</taxon>
        <taxon>Fungi</taxon>
        <taxon>Dikarya</taxon>
        <taxon>Ascomycota</taxon>
        <taxon>Pezizomycotina</taxon>
        <taxon>Sordariomycetes</taxon>
        <taxon>Sordariomycetidae</taxon>
        <taxon>Sordariales</taxon>
        <taxon>Chaetomiaceae</taxon>
        <taxon>Parachaetomium</taxon>
    </lineage>
</organism>
<keyword evidence="2" id="KW-0472">Membrane</keyword>
<proteinExistence type="predicted"/>
<evidence type="ECO:0000256" key="1">
    <source>
        <dbReference type="SAM" id="MobiDB-lite"/>
    </source>
</evidence>